<dbReference type="Proteomes" id="UP001320209">
    <property type="component" value="Chromosome"/>
</dbReference>
<evidence type="ECO:0000256" key="2">
    <source>
        <dbReference type="SAM" id="MobiDB-lite"/>
    </source>
</evidence>
<accession>A0ABN6L2T8</accession>
<evidence type="ECO:0000256" key="1">
    <source>
        <dbReference type="SAM" id="Coils"/>
    </source>
</evidence>
<feature type="signal peptide" evidence="3">
    <location>
        <begin position="1"/>
        <end position="24"/>
    </location>
</feature>
<organism evidence="4 5">
    <name type="scientific">Candidatus Hydrogenosomobacter endosymbioticus</name>
    <dbReference type="NCBI Taxonomy" id="2558174"/>
    <lineage>
        <taxon>Bacteria</taxon>
        <taxon>Pseudomonadati</taxon>
        <taxon>Pseudomonadota</taxon>
        <taxon>Alphaproteobacteria</taxon>
        <taxon>Holosporales</taxon>
        <taxon>Holosporaceae</taxon>
        <taxon>Candidatus Hydrogenosomobacter</taxon>
    </lineage>
</organism>
<keyword evidence="3" id="KW-0732">Signal</keyword>
<keyword evidence="5" id="KW-1185">Reference proteome</keyword>
<dbReference type="EMBL" id="AP025225">
    <property type="protein sequence ID" value="BDB96161.1"/>
    <property type="molecule type" value="Genomic_DNA"/>
</dbReference>
<evidence type="ECO:0000313" key="5">
    <source>
        <dbReference type="Proteomes" id="UP001320209"/>
    </source>
</evidence>
<sequence>MNSIRKSVALALFGALFSFAGVGAAGPNSESLRKAAGQLFADRSAQSKGSDKKSVVLSCFSDAFFSALSKIDDGDIDSFQIDETRHILPIALADYKDPNGGVSVFLQENGGIAQFIRDIFQRAVEIEKVSGRSKSFMTLSKVNDDTQSRHKSSRLQFLQSEPLGANAGNGRLVQWSQDQQIGDLNPMSQKGGYLKGHPSADFGDKQRLGAEIVDDGSDRGLQAGFSQQRKLGADGGERFGRQNVQFENMLEQQNVQLDNALSHQQESLKEVESLKQQKSHLESMLAQQKSHLESMLAQQKSQLDNALSLQQESLKEIGCLKQQKSHLEKIAEEQKNGMAQQFAAQNSAVLPSDIIRRLEIVEKKDDLARQYEGLSVQYKSMYDEKCKQMGDMEAFFKGSLNSFKEEISSQVKNVSDKFDGDYSKRVRELEGRYKAFEERMASFNGEIRGVVDGIDSRVSEFGSSLQNVKQECNEYIVLSVKGLEDLIRQKDLEMTEFEKRMEAASLERDRTASDRARMDLDNTDKKIQRLSGTMDSVNGTSAELSRAQRQLFEDVAALDRKIIEQSNTFNQRYGELSERASILEQSNNESAIRIGSLEQENLRLADMVRGRAETETNQLMSQANRMLKVKAPSDKVQGTQGQQFKRPYGSDRDQDPYLGAQNKK</sequence>
<feature type="region of interest" description="Disordered" evidence="2">
    <location>
        <begin position="630"/>
        <end position="664"/>
    </location>
</feature>
<feature type="chain" id="PRO_5046333667" evidence="3">
    <location>
        <begin position="25"/>
        <end position="664"/>
    </location>
</feature>
<feature type="coiled-coil region" evidence="1">
    <location>
        <begin position="480"/>
        <end position="507"/>
    </location>
</feature>
<gene>
    <name evidence="4" type="ORF">HYD_2940</name>
</gene>
<evidence type="ECO:0000313" key="4">
    <source>
        <dbReference type="EMBL" id="BDB96161.1"/>
    </source>
</evidence>
<proteinExistence type="predicted"/>
<keyword evidence="1" id="KW-0175">Coiled coil</keyword>
<dbReference type="RefSeq" id="WP_236865650.1">
    <property type="nucleotide sequence ID" value="NZ_AP025225.1"/>
</dbReference>
<evidence type="ECO:0000256" key="3">
    <source>
        <dbReference type="SAM" id="SignalP"/>
    </source>
</evidence>
<feature type="coiled-coil region" evidence="1">
    <location>
        <begin position="257"/>
        <end position="291"/>
    </location>
</feature>
<reference evidence="4" key="1">
    <citation type="submission" date="2021-10" db="EMBL/GenBank/DDBJ databases">
        <title>Genome Sequence of The Candidatus Hydrogeosomobacter endosymbioticus, an Intracellular Bacterial Symbiont of the Anaerobic Ciliate GW7.</title>
        <authorList>
            <person name="Shiohama Y."/>
            <person name="Shinzato N."/>
        </authorList>
    </citation>
    <scope>NUCLEOTIDE SEQUENCE [LARGE SCALE GENOMIC DNA]</scope>
    <source>
        <strain evidence="4">200920</strain>
    </source>
</reference>
<protein>
    <submittedName>
        <fullName evidence="4">Uncharacterized protein</fullName>
    </submittedName>
</protein>
<name>A0ABN6L2T8_9PROT</name>